<dbReference type="HOGENOM" id="CLU_010194_1_0_1"/>
<dbReference type="PANTHER" id="PTHR43975">
    <property type="entry name" value="ZGC:101858"/>
    <property type="match status" value="1"/>
</dbReference>
<dbReference type="Proteomes" id="UP000682892">
    <property type="component" value="Chromosome 3"/>
</dbReference>
<feature type="domain" description="Ketoreductase" evidence="2">
    <location>
        <begin position="6"/>
        <end position="191"/>
    </location>
</feature>
<reference evidence="3" key="3">
    <citation type="submission" date="2012-09" db="EMBL/GenBank/DDBJ databases">
        <authorList>
            <consortium name="VectorBase"/>
        </authorList>
    </citation>
    <scope>NUCLEOTIDE SEQUENCE</scope>
    <source>
        <strain evidence="3">Liverpool</strain>
    </source>
</reference>
<dbReference type="GO" id="GO:0016491">
    <property type="term" value="F:oxidoreductase activity"/>
    <property type="evidence" value="ECO:0007669"/>
    <property type="project" value="UniProtKB-KW"/>
</dbReference>
<dbReference type="InterPro" id="IPR057326">
    <property type="entry name" value="KR_dom"/>
</dbReference>
<dbReference type="Pfam" id="PF13561">
    <property type="entry name" value="adh_short_C2"/>
    <property type="match status" value="1"/>
</dbReference>
<dbReference type="KEGG" id="aag:5570230"/>
<dbReference type="SUPFAM" id="SSF51735">
    <property type="entry name" value="NAD(P)-binding Rossmann-fold domains"/>
    <property type="match status" value="1"/>
</dbReference>
<dbReference type="FunFam" id="3.40.50.720:FF:000084">
    <property type="entry name" value="Short-chain dehydrogenase reductase"/>
    <property type="match status" value="1"/>
</dbReference>
<dbReference type="SMART" id="SM00822">
    <property type="entry name" value="PKS_KR"/>
    <property type="match status" value="1"/>
</dbReference>
<evidence type="ECO:0000313" key="3">
    <source>
        <dbReference type="EMBL" id="EAT40086.1"/>
    </source>
</evidence>
<keyword evidence="1" id="KW-0560">Oxidoreductase</keyword>
<gene>
    <name evidence="3" type="ORF">AaeL_AAEL008152</name>
</gene>
<dbReference type="AlphaFoldDB" id="A0A1S4FIW6"/>
<reference evidence="3" key="1">
    <citation type="submission" date="2005-10" db="EMBL/GenBank/DDBJ databases">
        <authorList>
            <person name="Loftus B.J."/>
            <person name="Nene V.M."/>
            <person name="Hannick L.I."/>
            <person name="Bidwell S."/>
            <person name="Haas B."/>
            <person name="Amedeo P."/>
            <person name="Orvis J."/>
            <person name="Wortman J.R."/>
            <person name="White O.R."/>
            <person name="Salzberg S."/>
            <person name="Shumway M."/>
            <person name="Koo H."/>
            <person name="Zhao Y."/>
            <person name="Holmes M."/>
            <person name="Miller J."/>
            <person name="Schatz M."/>
            <person name="Pop M."/>
            <person name="Pai G."/>
            <person name="Utterback T."/>
            <person name="Rogers Y.-H."/>
            <person name="Kravitz S."/>
            <person name="Fraser C.M."/>
        </authorList>
    </citation>
    <scope>NUCLEOTIDE SEQUENCE</scope>
    <source>
        <strain evidence="3">Liverpool</strain>
    </source>
</reference>
<dbReference type="InterPro" id="IPR020904">
    <property type="entry name" value="Sc_DH/Rdtase_CS"/>
</dbReference>
<dbReference type="OrthoDB" id="47007at2759"/>
<accession>A0A1S4FIW6</accession>
<dbReference type="PANTHER" id="PTHR43975:SF2">
    <property type="entry name" value="EG:BACR7A4.14 PROTEIN-RELATED"/>
    <property type="match status" value="1"/>
</dbReference>
<dbReference type="Gene3D" id="3.40.50.720">
    <property type="entry name" value="NAD(P)-binding Rossmann-like Domain"/>
    <property type="match status" value="1"/>
</dbReference>
<dbReference type="InterPro" id="IPR002347">
    <property type="entry name" value="SDR_fam"/>
</dbReference>
<name>A0A1S4FIW6_AEDAE</name>
<reference evidence="3" key="2">
    <citation type="journal article" date="2007" name="Science">
        <title>Genome sequence of Aedes aegypti, a major arbovirus vector.</title>
        <authorList>
            <person name="Nene V."/>
            <person name="Wortman J.R."/>
            <person name="Lawson D."/>
            <person name="Haas B."/>
            <person name="Kodira C."/>
            <person name="Tu Z.J."/>
            <person name="Loftus B."/>
            <person name="Xi Z."/>
            <person name="Megy K."/>
            <person name="Grabherr M."/>
            <person name="Ren Q."/>
            <person name="Zdobnov E.M."/>
            <person name="Lobo N.F."/>
            <person name="Campbell K.S."/>
            <person name="Brown S.E."/>
            <person name="Bonaldo M.F."/>
            <person name="Zhu J."/>
            <person name="Sinkins S.P."/>
            <person name="Hogenkamp D.G."/>
            <person name="Amedeo P."/>
            <person name="Arensburger P."/>
            <person name="Atkinson P.W."/>
            <person name="Bidwell S."/>
            <person name="Biedler J."/>
            <person name="Birney E."/>
            <person name="Bruggner R.V."/>
            <person name="Costas J."/>
            <person name="Coy M.R."/>
            <person name="Crabtree J."/>
            <person name="Crawford M."/>
            <person name="Debruyn B."/>
            <person name="Decaprio D."/>
            <person name="Eiglmeier K."/>
            <person name="Eisenstadt E."/>
            <person name="El-Dorry H."/>
            <person name="Gelbart W.M."/>
            <person name="Gomes S.L."/>
            <person name="Hammond M."/>
            <person name="Hannick L.I."/>
            <person name="Hogan J.R."/>
            <person name="Holmes M.H."/>
            <person name="Jaffe D."/>
            <person name="Johnston J.S."/>
            <person name="Kennedy R.C."/>
            <person name="Koo H."/>
            <person name="Kravitz S."/>
            <person name="Kriventseva E.V."/>
            <person name="Kulp D."/>
            <person name="Labutti K."/>
            <person name="Lee E."/>
            <person name="Li S."/>
            <person name="Lovin D.D."/>
            <person name="Mao C."/>
            <person name="Mauceli E."/>
            <person name="Menck C.F."/>
            <person name="Miller J.R."/>
            <person name="Montgomery P."/>
            <person name="Mori A."/>
            <person name="Nascimento A.L."/>
            <person name="Naveira H.F."/>
            <person name="Nusbaum C."/>
            <person name="O'leary S."/>
            <person name="Orvis J."/>
            <person name="Pertea M."/>
            <person name="Quesneville H."/>
            <person name="Reidenbach K.R."/>
            <person name="Rogers Y.H."/>
            <person name="Roth C.W."/>
            <person name="Schneider J.R."/>
            <person name="Schatz M."/>
            <person name="Shumway M."/>
            <person name="Stanke M."/>
            <person name="Stinson E.O."/>
            <person name="Tubio J.M."/>
            <person name="Vanzee J.P."/>
            <person name="Verjovski-Almeida S."/>
            <person name="Werner D."/>
            <person name="White O."/>
            <person name="Wyder S."/>
            <person name="Zeng Q."/>
            <person name="Zhao Q."/>
            <person name="Zhao Y."/>
            <person name="Hill C.A."/>
            <person name="Raikhel A.S."/>
            <person name="Soares M.B."/>
            <person name="Knudson D.L."/>
            <person name="Lee N.H."/>
            <person name="Galagan J."/>
            <person name="Salzberg S.L."/>
            <person name="Paulsen I.T."/>
            <person name="Dimopoulos G."/>
            <person name="Collins F.H."/>
            <person name="Birren B."/>
            <person name="Fraser-Liggett C.M."/>
            <person name="Severson D.W."/>
        </authorList>
    </citation>
    <scope>NUCLEOTIDE SEQUENCE [LARGE SCALE GENOMIC DNA]</scope>
    <source>
        <strain evidence="3">Liverpool</strain>
    </source>
</reference>
<dbReference type="PRINTS" id="PR00081">
    <property type="entry name" value="GDHRDH"/>
</dbReference>
<dbReference type="PROSITE" id="PS00061">
    <property type="entry name" value="ADH_SHORT"/>
    <property type="match status" value="1"/>
</dbReference>
<dbReference type="OMA" id="HGNAGQI"/>
<dbReference type="EMBL" id="CH477489">
    <property type="protein sequence ID" value="EAT40086.1"/>
    <property type="molecule type" value="Genomic_DNA"/>
</dbReference>
<evidence type="ECO:0000313" key="4">
    <source>
        <dbReference type="Proteomes" id="UP000682892"/>
    </source>
</evidence>
<dbReference type="GO" id="GO:0006629">
    <property type="term" value="P:lipid metabolic process"/>
    <property type="evidence" value="ECO:0007669"/>
    <property type="project" value="UniProtKB-ARBA"/>
</dbReference>
<evidence type="ECO:0000259" key="2">
    <source>
        <dbReference type="SMART" id="SM00822"/>
    </source>
</evidence>
<proteinExistence type="predicted"/>
<organism evidence="3 4">
    <name type="scientific">Aedes aegypti</name>
    <name type="common">Yellowfever mosquito</name>
    <name type="synonym">Culex aegypti</name>
    <dbReference type="NCBI Taxonomy" id="7159"/>
    <lineage>
        <taxon>Eukaryota</taxon>
        <taxon>Metazoa</taxon>
        <taxon>Ecdysozoa</taxon>
        <taxon>Arthropoda</taxon>
        <taxon>Hexapoda</taxon>
        <taxon>Insecta</taxon>
        <taxon>Pterygota</taxon>
        <taxon>Neoptera</taxon>
        <taxon>Endopterygota</taxon>
        <taxon>Diptera</taxon>
        <taxon>Nematocera</taxon>
        <taxon>Culicoidea</taxon>
        <taxon>Culicidae</taxon>
        <taxon>Culicinae</taxon>
        <taxon>Aedini</taxon>
        <taxon>Aedes</taxon>
        <taxon>Stegomyia</taxon>
    </lineage>
</organism>
<protein>
    <submittedName>
        <fullName evidence="3">AAEL008152-PA</fullName>
    </submittedName>
</protein>
<dbReference type="PRINTS" id="PR00080">
    <property type="entry name" value="SDRFAMILY"/>
</dbReference>
<dbReference type="InterPro" id="IPR036291">
    <property type="entry name" value="NAD(P)-bd_dom_sf"/>
</dbReference>
<dbReference type="NCBIfam" id="NF005559">
    <property type="entry name" value="PRK07231.1"/>
    <property type="match status" value="1"/>
</dbReference>
<evidence type="ECO:0000256" key="1">
    <source>
        <dbReference type="ARBA" id="ARBA00023002"/>
    </source>
</evidence>
<sequence length="256" mass="27121">MDFSGKVVIITGASSGIGAATAKYLTELGATVVLTGRNEENLNKVGLDCEAVGKEKPFLLVADVTKTEDNSRVIDETIKKFGKLDVLVNNAGKGLPGSIENTSLEQYDDIMNTNVRGVYHLTMLAVPHLIKTKGNIVNVSSVAGTRSFPNVLAYCVSKAALDQFTRCVALELAPKQVRVNSVNPAVIVTDFHNRLGMSPADYAAYLKHSEQTHAMGRVGKASEVAAAIAFLAGDTASFVTGTCLCVDGGKNVMCPR</sequence>